<gene>
    <name evidence="2" type="ORF">AVDCRST_MAG22-197</name>
</gene>
<dbReference type="EMBL" id="CADCUV010000012">
    <property type="protein sequence ID" value="CAA9384781.1"/>
    <property type="molecule type" value="Genomic_DNA"/>
</dbReference>
<proteinExistence type="predicted"/>
<evidence type="ECO:0000256" key="1">
    <source>
        <dbReference type="SAM" id="MobiDB-lite"/>
    </source>
</evidence>
<dbReference type="AlphaFoldDB" id="A0A6J4NGU6"/>
<feature type="non-terminal residue" evidence="2">
    <location>
        <position position="1"/>
    </location>
</feature>
<feature type="non-terminal residue" evidence="2">
    <location>
        <position position="57"/>
    </location>
</feature>
<protein>
    <submittedName>
        <fullName evidence="2">Uncharacterized protein</fullName>
    </submittedName>
</protein>
<reference evidence="2" key="1">
    <citation type="submission" date="2020-02" db="EMBL/GenBank/DDBJ databases">
        <authorList>
            <person name="Meier V. D."/>
        </authorList>
    </citation>
    <scope>NUCLEOTIDE SEQUENCE</scope>
    <source>
        <strain evidence="2">AVDCRST_MAG22</strain>
    </source>
</reference>
<organism evidence="2">
    <name type="scientific">uncultured Rubrobacteraceae bacterium</name>
    <dbReference type="NCBI Taxonomy" id="349277"/>
    <lineage>
        <taxon>Bacteria</taxon>
        <taxon>Bacillati</taxon>
        <taxon>Actinomycetota</taxon>
        <taxon>Rubrobacteria</taxon>
        <taxon>Rubrobacterales</taxon>
        <taxon>Rubrobacteraceae</taxon>
        <taxon>environmental samples</taxon>
    </lineage>
</organism>
<accession>A0A6J4NGU6</accession>
<feature type="region of interest" description="Disordered" evidence="1">
    <location>
        <begin position="1"/>
        <end position="57"/>
    </location>
</feature>
<evidence type="ECO:0000313" key="2">
    <source>
        <dbReference type="EMBL" id="CAA9384781.1"/>
    </source>
</evidence>
<sequence length="57" mass="6332">EVRGGGMEARQQEGQEARPLPPEVHGEEGGQGFRPHARPLQRPRPGPRSGNRHPQYV</sequence>
<name>A0A6J4NGU6_9ACTN</name>